<dbReference type="EMBL" id="JAMYWD010000011">
    <property type="protein sequence ID" value="KAJ4954894.1"/>
    <property type="molecule type" value="Genomic_DNA"/>
</dbReference>
<protein>
    <recommendedName>
        <fullName evidence="4">Imidazole glycerol-phosphate synthase</fullName>
    </recommendedName>
</protein>
<evidence type="ECO:0000313" key="2">
    <source>
        <dbReference type="EMBL" id="KAJ4954894.1"/>
    </source>
</evidence>
<dbReference type="PANTHER" id="PTHR21235">
    <property type="entry name" value="IMIDAZOLE GLYCEROL PHOSPHATE SYNTHASE SUBUNIT HISF/H IGP SYNTHASE SUBUNIT HISF/H"/>
    <property type="match status" value="1"/>
</dbReference>
<name>A0A9Q0H0D3_9MAGN</name>
<dbReference type="Gene3D" id="3.20.20.70">
    <property type="entry name" value="Aldolase class I"/>
    <property type="match status" value="1"/>
</dbReference>
<gene>
    <name evidence="2" type="ORF">NE237_011677</name>
</gene>
<dbReference type="InterPro" id="IPR011060">
    <property type="entry name" value="RibuloseP-bd_barrel"/>
</dbReference>
<keyword evidence="1" id="KW-0368">Histidine biosynthesis</keyword>
<comment type="similarity">
    <text evidence="1">Belongs to the HisA/HisF family.</text>
</comment>
<accession>A0A9Q0H0D3</accession>
<dbReference type="InterPro" id="IPR050064">
    <property type="entry name" value="IGPS_HisA/HisF"/>
</dbReference>
<evidence type="ECO:0000313" key="3">
    <source>
        <dbReference type="Proteomes" id="UP001141806"/>
    </source>
</evidence>
<evidence type="ECO:0000256" key="1">
    <source>
        <dbReference type="RuleBase" id="RU003657"/>
    </source>
</evidence>
<dbReference type="Pfam" id="PF00977">
    <property type="entry name" value="His_biosynth"/>
    <property type="match status" value="1"/>
</dbReference>
<dbReference type="AlphaFoldDB" id="A0A9Q0H0D3"/>
<comment type="caution">
    <text evidence="2">The sequence shown here is derived from an EMBL/GenBank/DDBJ whole genome shotgun (WGS) entry which is preliminary data.</text>
</comment>
<organism evidence="2 3">
    <name type="scientific">Protea cynaroides</name>
    <dbReference type="NCBI Taxonomy" id="273540"/>
    <lineage>
        <taxon>Eukaryota</taxon>
        <taxon>Viridiplantae</taxon>
        <taxon>Streptophyta</taxon>
        <taxon>Embryophyta</taxon>
        <taxon>Tracheophyta</taxon>
        <taxon>Spermatophyta</taxon>
        <taxon>Magnoliopsida</taxon>
        <taxon>Proteales</taxon>
        <taxon>Proteaceae</taxon>
        <taxon>Protea</taxon>
    </lineage>
</organism>
<evidence type="ECO:0008006" key="4">
    <source>
        <dbReference type="Google" id="ProtNLM"/>
    </source>
</evidence>
<keyword evidence="3" id="KW-1185">Reference proteome</keyword>
<dbReference type="SUPFAM" id="SSF51366">
    <property type="entry name" value="Ribulose-phoshate binding barrel"/>
    <property type="match status" value="1"/>
</dbReference>
<dbReference type="InterPro" id="IPR006062">
    <property type="entry name" value="His_biosynth"/>
</dbReference>
<dbReference type="OrthoDB" id="10254903at2759"/>
<dbReference type="GO" id="GO:0000105">
    <property type="term" value="P:L-histidine biosynthetic process"/>
    <property type="evidence" value="ECO:0007669"/>
    <property type="project" value="UniProtKB-KW"/>
</dbReference>
<proteinExistence type="inferred from homology"/>
<dbReference type="PANTHER" id="PTHR21235:SF2">
    <property type="entry name" value="IMIDAZOLE GLYCEROL PHOSPHATE SYNTHASE HISHF"/>
    <property type="match status" value="1"/>
</dbReference>
<sequence>MPKSNRQKPKTLFTAVVVSIDPRRVYLKDPNEVEFKAIKVTIPGPNGQEYAWYQCMVNGGWEEWPIGAYELAKAVEDLGAGEILLNCIDCDVQGAGFDINLMKFISDAVTIPVIASSGAGTVAHVSEFFMETNASTSLALQAFSIGRRCLFTNGQASKVINILQENCDCETT</sequence>
<keyword evidence="1" id="KW-0028">Amino-acid biosynthesis</keyword>
<dbReference type="GO" id="GO:0000107">
    <property type="term" value="F:imidazoleglycerol-phosphate synthase activity"/>
    <property type="evidence" value="ECO:0007669"/>
    <property type="project" value="TreeGrafter"/>
</dbReference>
<reference evidence="2" key="1">
    <citation type="journal article" date="2023" name="Plant J.">
        <title>The genome of the king protea, Protea cynaroides.</title>
        <authorList>
            <person name="Chang J."/>
            <person name="Duong T.A."/>
            <person name="Schoeman C."/>
            <person name="Ma X."/>
            <person name="Roodt D."/>
            <person name="Barker N."/>
            <person name="Li Z."/>
            <person name="Van de Peer Y."/>
            <person name="Mizrachi E."/>
        </authorList>
    </citation>
    <scope>NUCLEOTIDE SEQUENCE</scope>
    <source>
        <tissue evidence="2">Young leaves</tissue>
    </source>
</reference>
<dbReference type="InterPro" id="IPR013785">
    <property type="entry name" value="Aldolase_TIM"/>
</dbReference>
<dbReference type="Proteomes" id="UP001141806">
    <property type="component" value="Unassembled WGS sequence"/>
</dbReference>